<organism evidence="11 12">
    <name type="scientific">Clavelina lepadiformis</name>
    <name type="common">Light-bulb sea squirt</name>
    <name type="synonym">Ascidia lepadiformis</name>
    <dbReference type="NCBI Taxonomy" id="159417"/>
    <lineage>
        <taxon>Eukaryota</taxon>
        <taxon>Metazoa</taxon>
        <taxon>Chordata</taxon>
        <taxon>Tunicata</taxon>
        <taxon>Ascidiacea</taxon>
        <taxon>Aplousobranchia</taxon>
        <taxon>Clavelinidae</taxon>
        <taxon>Clavelina</taxon>
    </lineage>
</organism>
<evidence type="ECO:0000256" key="4">
    <source>
        <dbReference type="ARBA" id="ARBA00022803"/>
    </source>
</evidence>
<dbReference type="Pfam" id="PF23389">
    <property type="entry name" value="Beta-prop_WDR19_1st"/>
    <property type="match status" value="1"/>
</dbReference>
<sequence length="1215" mass="137065">MQRMFTLKERIHGSDVPLLFRWQQTLGNYLATTGQDHVVRIWDRHGQLEEEIHLAGNYTAMEWDRDGDVLCSVCEKSSFLHMWDANQKKVIKVESGAKDTLTFLSWSKNDLHLAVGTTKGNLILYDHKIGRKVPILGKHNKKIFTGNWSNDNKLALGGMDNMVTVSDVNGKTLNQFSVRDQPSLVKFSVMKEGSRVETVDNTVSLVVGKKTLFFYKLYDPDNKVELAFQSQYGKIEAYEWYGDGYVMIGFSHGNFVAISTHSKEIGHELFLVRNHHDYLSSIAISPVLKYAASCGDTSIRIHDLRELSEINAIINIEDEPKGLKEIQWTTDGQLLAVSTARGGLHCYLTKLPMLGDTFGTKMAYLTSLLEVTVVNNVEGDPPMVVGIDVEPAFVACGPYHVAVGMNNRAWFYPLTEGETAKSKDHEYLGTIDNMSLNADYAAVLFEGKVQLHAINHDLHTAVEERETKLFPERPEFGKILSSALTNDFLVYATDTGSLHFFFIEDWIQVNIFHHMTTIKSIYPDTSGSHVALIDDKGEGVIYNPVNDSTLEIPSLPSNVQGLLWENNPFDKGVFIVHDDVDIYTYLFHRESIKGPHVSLVGKTHLPFTQKPLLLHNGSLTLQLASGKTTSLLLDTHSFLKVSEENNEQQVSNRKALEQAVSLHRWREAWKICSTLDDKQSWFRLGASAIHALDVDLAIRVYRCLSDAGMVLALEKLRDVEDSNLLAGSLASYIGEFDLAQDLLLASSHPVAALDLRRDLMDWDVALQLANRLDMKQIPYIAKEYGQQLEFTGNYTAALSNYEKAVTRKANYKSHDEICMAGMARTSLRLGDIRRGVHLAMQHPGRSLKKECGAILEGMKQYAEAAVLFEKGDFFDKAAAVNIKCKNWVKVGQLLPKVTSLKIHLQYAKAKEVDGKYPEAAEAYHNAKDFDNEIRIYLDHLRDPEKAVKIVKESGSTEGAKMVARFFIKLGDFGSAIQFLVLSKCNEEAFQMAQQHGQMETYAEIVGDDATMEDFKSIAVHFENDKNHFMAGKFFTKCGEYARALKHFLKSSPFNDGQEALEEAIKAVAIAKDNNLTQKLIDFLLGEADGKPRDPKYLFKLYIAIEHYSEAARTAIIISKEEQNNGNYRLAHNLLFSMMKELRARKIKIPLEMESNLMILHSYILVKSHVKRGDHLKAARMLIRVAENISKFPERMVYFVNFVRLMTWLVLCLARG</sequence>
<evidence type="ECO:0000256" key="2">
    <source>
        <dbReference type="ARBA" id="ARBA00022574"/>
    </source>
</evidence>
<keyword evidence="4" id="KW-0802">TPR repeat</keyword>
<dbReference type="InterPro" id="IPR057855">
    <property type="entry name" value="Beta-prop_WDR19_1st"/>
</dbReference>
<keyword evidence="5" id="KW-0969">Cilium</keyword>
<dbReference type="PANTHER" id="PTHR14920">
    <property type="entry name" value="OSMOTIC AVOIDANCE ABNORMAL PROTEIN 1/WD REPEAT MEMBRANE PROTEIN"/>
    <property type="match status" value="1"/>
</dbReference>
<evidence type="ECO:0000259" key="9">
    <source>
        <dbReference type="Pfam" id="PF23389"/>
    </source>
</evidence>
<dbReference type="SUPFAM" id="SSF69322">
    <property type="entry name" value="Tricorn protease domain 2"/>
    <property type="match status" value="1"/>
</dbReference>
<evidence type="ECO:0000256" key="6">
    <source>
        <dbReference type="ARBA" id="ARBA00023273"/>
    </source>
</evidence>
<feature type="domain" description="IF140/IFT172/WDR19 TPR" evidence="10">
    <location>
        <begin position="852"/>
        <end position="1203"/>
    </location>
</feature>
<keyword evidence="12" id="KW-1185">Reference proteome</keyword>
<gene>
    <name evidence="11" type="ORF">CVLEPA_LOCUS18189</name>
</gene>
<dbReference type="InterPro" id="IPR056168">
    <property type="entry name" value="TPR_IF140/IFT172/WDR19"/>
</dbReference>
<comment type="caution">
    <text evidence="11">The sequence shown here is derived from an EMBL/GenBank/DDBJ whole genome shotgun (WGS) entry which is preliminary data.</text>
</comment>
<dbReference type="EMBL" id="CAWYQH010000102">
    <property type="protein sequence ID" value="CAK8686237.1"/>
    <property type="molecule type" value="Genomic_DNA"/>
</dbReference>
<dbReference type="InterPro" id="IPR039468">
    <property type="entry name" value="WDR19_WD40_rpt"/>
</dbReference>
<name>A0ABP0G334_CLALP</name>
<reference evidence="11 12" key="1">
    <citation type="submission" date="2024-02" db="EMBL/GenBank/DDBJ databases">
        <authorList>
            <person name="Daric V."/>
            <person name="Darras S."/>
        </authorList>
    </citation>
    <scope>NUCLEOTIDE SEQUENCE [LARGE SCALE GENOMIC DNA]</scope>
</reference>
<accession>A0ABP0G334</accession>
<keyword evidence="6" id="KW-0966">Cell projection</keyword>
<dbReference type="Proteomes" id="UP001642483">
    <property type="component" value="Unassembled WGS sequence"/>
</dbReference>
<dbReference type="PROSITE" id="PS50082">
    <property type="entry name" value="WD_REPEATS_2"/>
    <property type="match status" value="1"/>
</dbReference>
<evidence type="ECO:0000256" key="7">
    <source>
        <dbReference type="PROSITE-ProRule" id="PRU00221"/>
    </source>
</evidence>
<dbReference type="InterPro" id="IPR015943">
    <property type="entry name" value="WD40/YVTN_repeat-like_dom_sf"/>
</dbReference>
<dbReference type="Pfam" id="PF24762">
    <property type="entry name" value="TPR_IF140-IFT172"/>
    <property type="match status" value="1"/>
</dbReference>
<dbReference type="Pfam" id="PF15911">
    <property type="entry name" value="Beta-prop_WDR19_2nd"/>
    <property type="match status" value="1"/>
</dbReference>
<evidence type="ECO:0008006" key="13">
    <source>
        <dbReference type="Google" id="ProtNLM"/>
    </source>
</evidence>
<dbReference type="PANTHER" id="PTHR14920:SF0">
    <property type="entry name" value="WD REPEAT DOMAIN 19"/>
    <property type="match status" value="1"/>
</dbReference>
<feature type="domain" description="WDR19 WD40 repeat" evidence="8">
    <location>
        <begin position="362"/>
        <end position="636"/>
    </location>
</feature>
<evidence type="ECO:0000256" key="5">
    <source>
        <dbReference type="ARBA" id="ARBA00023069"/>
    </source>
</evidence>
<keyword evidence="3" id="KW-0677">Repeat</keyword>
<dbReference type="Gene3D" id="2.130.10.10">
    <property type="entry name" value="YVTN repeat-like/Quinoprotein amine dehydrogenase"/>
    <property type="match status" value="1"/>
</dbReference>
<evidence type="ECO:0000259" key="10">
    <source>
        <dbReference type="Pfam" id="PF24762"/>
    </source>
</evidence>
<dbReference type="InterPro" id="IPR011044">
    <property type="entry name" value="Quino_amine_DH_bsu"/>
</dbReference>
<evidence type="ECO:0000256" key="1">
    <source>
        <dbReference type="ARBA" id="ARBA00004138"/>
    </source>
</evidence>
<dbReference type="InterPro" id="IPR001680">
    <property type="entry name" value="WD40_rpt"/>
</dbReference>
<proteinExistence type="predicted"/>
<feature type="domain" description="WDR19 first beta-propeller" evidence="9">
    <location>
        <begin position="19"/>
        <end position="342"/>
    </location>
</feature>
<dbReference type="SMART" id="SM00320">
    <property type="entry name" value="WD40"/>
    <property type="match status" value="5"/>
</dbReference>
<feature type="repeat" description="WD" evidence="7">
    <location>
        <begin position="27"/>
        <end position="43"/>
    </location>
</feature>
<keyword evidence="2 7" id="KW-0853">WD repeat</keyword>
<dbReference type="SUPFAM" id="SSF50969">
    <property type="entry name" value="YVTN repeat-like/Quinoprotein amine dehydrogenase"/>
    <property type="match status" value="1"/>
</dbReference>
<dbReference type="Gene3D" id="1.25.40.470">
    <property type="match status" value="2"/>
</dbReference>
<protein>
    <recommendedName>
        <fullName evidence="13">WD repeat-containing protein 19</fullName>
    </recommendedName>
</protein>
<evidence type="ECO:0000313" key="11">
    <source>
        <dbReference type="EMBL" id="CAK8686237.1"/>
    </source>
</evidence>
<comment type="subcellular location">
    <subcellularLocation>
        <location evidence="1">Cell projection</location>
        <location evidence="1">Cilium</location>
    </subcellularLocation>
</comment>
<dbReference type="InterPro" id="IPR040379">
    <property type="entry name" value="WDR19/dyf-2"/>
</dbReference>
<evidence type="ECO:0000259" key="8">
    <source>
        <dbReference type="Pfam" id="PF15911"/>
    </source>
</evidence>
<evidence type="ECO:0000256" key="3">
    <source>
        <dbReference type="ARBA" id="ARBA00022737"/>
    </source>
</evidence>
<evidence type="ECO:0000313" key="12">
    <source>
        <dbReference type="Proteomes" id="UP001642483"/>
    </source>
</evidence>